<keyword evidence="2 8" id="KW-0378">Hydrolase</keyword>
<feature type="domain" description="SH3b" evidence="7">
    <location>
        <begin position="198"/>
        <end position="260"/>
    </location>
</feature>
<dbReference type="EMBL" id="CP147404">
    <property type="protein sequence ID" value="WXB94777.1"/>
    <property type="molecule type" value="Genomic_DNA"/>
</dbReference>
<dbReference type="SMART" id="SM00646">
    <property type="entry name" value="Ami_3"/>
    <property type="match status" value="1"/>
</dbReference>
<dbReference type="SUPFAM" id="SSF53187">
    <property type="entry name" value="Zn-dependent exopeptidases"/>
    <property type="match status" value="1"/>
</dbReference>
<protein>
    <submittedName>
        <fullName evidence="8">N-acetylmuramoyl-L-alanine amidase</fullName>
        <ecNumber evidence="8">3.5.1.28</ecNumber>
    </submittedName>
</protein>
<dbReference type="InterPro" id="IPR003646">
    <property type="entry name" value="SH3-like_bac-type"/>
</dbReference>
<dbReference type="PROSITE" id="PS51781">
    <property type="entry name" value="SH3B"/>
    <property type="match status" value="1"/>
</dbReference>
<dbReference type="SMART" id="SM00287">
    <property type="entry name" value="SH3b"/>
    <property type="match status" value="1"/>
</dbReference>
<dbReference type="InterPro" id="IPR050695">
    <property type="entry name" value="N-acetylmuramoyl_amidase_3"/>
</dbReference>
<dbReference type="Pfam" id="PF01520">
    <property type="entry name" value="Amidase_3"/>
    <property type="match status" value="1"/>
</dbReference>
<dbReference type="PANTHER" id="PTHR30404">
    <property type="entry name" value="N-ACETYLMURAMOYL-L-ALANINE AMIDASE"/>
    <property type="match status" value="1"/>
</dbReference>
<accession>A0ABZ2NC22</accession>
<dbReference type="PANTHER" id="PTHR30404:SF0">
    <property type="entry name" value="N-ACETYLMURAMOYL-L-ALANINE AMIDASE AMIC"/>
    <property type="match status" value="1"/>
</dbReference>
<dbReference type="GO" id="GO:0008745">
    <property type="term" value="F:N-acetylmuramoyl-L-alanine amidase activity"/>
    <property type="evidence" value="ECO:0007669"/>
    <property type="project" value="UniProtKB-EC"/>
</dbReference>
<feature type="domain" description="SLH" evidence="6">
    <location>
        <begin position="24"/>
        <end position="83"/>
    </location>
</feature>
<dbReference type="InterPro" id="IPR002508">
    <property type="entry name" value="MurNAc-LAA_cat"/>
</dbReference>
<evidence type="ECO:0000259" key="7">
    <source>
        <dbReference type="PROSITE" id="PS51781"/>
    </source>
</evidence>
<evidence type="ECO:0000256" key="4">
    <source>
        <dbReference type="SAM" id="MobiDB-lite"/>
    </source>
</evidence>
<evidence type="ECO:0000256" key="3">
    <source>
        <dbReference type="ARBA" id="ARBA00023316"/>
    </source>
</evidence>
<keyword evidence="3" id="KW-0961">Cell wall biogenesis/degradation</keyword>
<organism evidence="8 9">
    <name type="scientific">Bacillus kandeliae</name>
    <dbReference type="NCBI Taxonomy" id="3129297"/>
    <lineage>
        <taxon>Bacteria</taxon>
        <taxon>Bacillati</taxon>
        <taxon>Bacillota</taxon>
        <taxon>Bacilli</taxon>
        <taxon>Bacillales</taxon>
        <taxon>Bacillaceae</taxon>
        <taxon>Bacillus</taxon>
    </lineage>
</organism>
<keyword evidence="9" id="KW-1185">Reference proteome</keyword>
<dbReference type="RefSeq" id="WP_338754614.1">
    <property type="nucleotide sequence ID" value="NZ_CP147404.1"/>
</dbReference>
<keyword evidence="1 5" id="KW-0732">Signal</keyword>
<sequence>MKRSSFIAALVFSLIISLFGVNKTAQAAGFVDVPSRALKEVNFLAEGGIAKGSSPTVFGANKTVTKMEAATFIGRALQLDGKQRPTEFKDVPASSFASGYIQSVVDKGIISGNGNGLFLPNQAVTRGEMALMITKAFGYPFDGSMNGAEQALMSRGIANGMADGTFGSDEILSRVDFAVFLARAIQPEFRLKNSMQFDKTRWSKTNDLNIRSGPSTAYSINGKVQANEKVLTAHEVGGWTYVKSGDIVGFVSTSYLKDSPAEGSNNPDGDKEKPDLGNVDPRLKNQTIIIDPGHGGKDPGAIGFGLKEKDVVLATSLKMNELFKQTPFKVKMTRSDDRFISINDRVSYAINNKGNTFVSIHANAASSSSANGTETIYHAAAGNPYVADSKLLASKIQNRLVAAIKTRDRKIKSTEQLGRNLGVLTHNKMPAALVELGFITNKKENDMLKSDYWQDIMAKAIYDGVLDYYAAKGYNVKALYQVGK</sequence>
<feature type="chain" id="PRO_5047353597" evidence="5">
    <location>
        <begin position="28"/>
        <end position="484"/>
    </location>
</feature>
<evidence type="ECO:0000313" key="8">
    <source>
        <dbReference type="EMBL" id="WXB94777.1"/>
    </source>
</evidence>
<dbReference type="EC" id="3.5.1.28" evidence="8"/>
<dbReference type="CDD" id="cd02696">
    <property type="entry name" value="MurNAc-LAA"/>
    <property type="match status" value="1"/>
</dbReference>
<feature type="domain" description="SLH" evidence="6">
    <location>
        <begin position="84"/>
        <end position="147"/>
    </location>
</feature>
<feature type="region of interest" description="Disordered" evidence="4">
    <location>
        <begin position="258"/>
        <end position="283"/>
    </location>
</feature>
<evidence type="ECO:0000256" key="1">
    <source>
        <dbReference type="ARBA" id="ARBA00022729"/>
    </source>
</evidence>
<reference evidence="8 9" key="1">
    <citation type="submission" date="2024-02" db="EMBL/GenBank/DDBJ databases">
        <title>Seven novel Bacillus-like species.</title>
        <authorList>
            <person name="Liu G."/>
        </authorList>
    </citation>
    <scope>NUCLEOTIDE SEQUENCE [LARGE SCALE GENOMIC DNA]</scope>
    <source>
        <strain evidence="8 9">FJAT-52991</strain>
    </source>
</reference>
<proteinExistence type="predicted"/>
<dbReference type="Pfam" id="PF00395">
    <property type="entry name" value="SLH"/>
    <property type="match status" value="2"/>
</dbReference>
<dbReference type="PROSITE" id="PS51272">
    <property type="entry name" value="SLH"/>
    <property type="match status" value="2"/>
</dbReference>
<gene>
    <name evidence="8" type="ORF">WDJ61_09190</name>
</gene>
<name>A0ABZ2NC22_9BACI</name>
<evidence type="ECO:0000256" key="5">
    <source>
        <dbReference type="SAM" id="SignalP"/>
    </source>
</evidence>
<dbReference type="Proteomes" id="UP001387364">
    <property type="component" value="Chromosome"/>
</dbReference>
<feature type="compositionally biased region" description="Polar residues" evidence="4">
    <location>
        <begin position="258"/>
        <end position="267"/>
    </location>
</feature>
<evidence type="ECO:0000259" key="6">
    <source>
        <dbReference type="PROSITE" id="PS51272"/>
    </source>
</evidence>
<dbReference type="Pfam" id="PF08239">
    <property type="entry name" value="SH3_3"/>
    <property type="match status" value="1"/>
</dbReference>
<evidence type="ECO:0000256" key="2">
    <source>
        <dbReference type="ARBA" id="ARBA00022801"/>
    </source>
</evidence>
<evidence type="ECO:0000313" key="9">
    <source>
        <dbReference type="Proteomes" id="UP001387364"/>
    </source>
</evidence>
<dbReference type="Gene3D" id="3.40.630.40">
    <property type="entry name" value="Zn-dependent exopeptidases"/>
    <property type="match status" value="1"/>
</dbReference>
<dbReference type="InterPro" id="IPR001119">
    <property type="entry name" value="SLH_dom"/>
</dbReference>
<feature type="signal peptide" evidence="5">
    <location>
        <begin position="1"/>
        <end position="27"/>
    </location>
</feature>
<dbReference type="Gene3D" id="2.30.30.40">
    <property type="entry name" value="SH3 Domains"/>
    <property type="match status" value="1"/>
</dbReference>